<feature type="signal peptide" evidence="6">
    <location>
        <begin position="1"/>
        <end position="18"/>
    </location>
</feature>
<evidence type="ECO:0000256" key="2">
    <source>
        <dbReference type="ARBA" id="ARBA00022748"/>
    </source>
</evidence>
<feature type="chain" id="PRO_5038951470" evidence="6">
    <location>
        <begin position="19"/>
        <end position="203"/>
    </location>
</feature>
<comment type="subcellular location">
    <subcellularLocation>
        <location evidence="1">Cell envelope</location>
    </subcellularLocation>
</comment>
<protein>
    <submittedName>
        <fullName evidence="8">TlpA family protein disulfide reductase</fullName>
    </submittedName>
</protein>
<gene>
    <name evidence="8" type="ORF">ISG29_16160</name>
</gene>
<dbReference type="InterPro" id="IPR017937">
    <property type="entry name" value="Thioredoxin_CS"/>
</dbReference>
<dbReference type="InterPro" id="IPR013740">
    <property type="entry name" value="Redoxin"/>
</dbReference>
<keyword evidence="3" id="KW-0812">Transmembrane</keyword>
<dbReference type="PROSITE" id="PS51257">
    <property type="entry name" value="PROKAR_LIPOPROTEIN"/>
    <property type="match status" value="1"/>
</dbReference>
<name>A0A930V034_9ACTN</name>
<dbReference type="Pfam" id="PF08534">
    <property type="entry name" value="Redoxin"/>
    <property type="match status" value="1"/>
</dbReference>
<dbReference type="GO" id="GO:0030313">
    <property type="term" value="C:cell envelope"/>
    <property type="evidence" value="ECO:0007669"/>
    <property type="project" value="UniProtKB-SubCell"/>
</dbReference>
<evidence type="ECO:0000313" key="9">
    <source>
        <dbReference type="Proteomes" id="UP000656804"/>
    </source>
</evidence>
<proteinExistence type="predicted"/>
<sequence length="203" mass="21303">MTRPGRLLALLAGAVLMAGCTSTPESPIVGEAKVSVDSPDLRQAKKQAGVEDCPAVTAGAVDGGLPDVTLPCLGGGRDVDMAGLRGPMMINFWAATCGPCREEMPALEDFHQRYGDQVPIIGVDYLDVLPVMAMELVRKTGVTYPLVADPGGDLGADGTLRLMGLPHFVLIDADGKVVYETDGGFDSVDQLVQLVDEHLGVEL</sequence>
<dbReference type="PANTHER" id="PTHR42852">
    <property type="entry name" value="THIOL:DISULFIDE INTERCHANGE PROTEIN DSBE"/>
    <property type="match status" value="1"/>
</dbReference>
<keyword evidence="6" id="KW-0732">Signal</keyword>
<dbReference type="RefSeq" id="WP_194504486.1">
    <property type="nucleotide sequence ID" value="NZ_JADIVZ010000010.1"/>
</dbReference>
<evidence type="ECO:0000256" key="3">
    <source>
        <dbReference type="ARBA" id="ARBA00022968"/>
    </source>
</evidence>
<dbReference type="Gene3D" id="3.40.30.10">
    <property type="entry name" value="Glutaredoxin"/>
    <property type="match status" value="1"/>
</dbReference>
<dbReference type="CDD" id="cd02966">
    <property type="entry name" value="TlpA_like_family"/>
    <property type="match status" value="1"/>
</dbReference>
<dbReference type="SUPFAM" id="SSF52833">
    <property type="entry name" value="Thioredoxin-like"/>
    <property type="match status" value="1"/>
</dbReference>
<accession>A0A930V034</accession>
<feature type="domain" description="Thioredoxin" evidence="7">
    <location>
        <begin position="59"/>
        <end position="200"/>
    </location>
</feature>
<keyword evidence="3" id="KW-0735">Signal-anchor</keyword>
<keyword evidence="2" id="KW-0201">Cytochrome c-type biogenesis</keyword>
<evidence type="ECO:0000256" key="6">
    <source>
        <dbReference type="SAM" id="SignalP"/>
    </source>
</evidence>
<evidence type="ECO:0000313" key="8">
    <source>
        <dbReference type="EMBL" id="MBF4163226.1"/>
    </source>
</evidence>
<dbReference type="Proteomes" id="UP000656804">
    <property type="component" value="Unassembled WGS sequence"/>
</dbReference>
<dbReference type="InterPro" id="IPR036249">
    <property type="entry name" value="Thioredoxin-like_sf"/>
</dbReference>
<dbReference type="GO" id="GO:0017004">
    <property type="term" value="P:cytochrome complex assembly"/>
    <property type="evidence" value="ECO:0007669"/>
    <property type="project" value="UniProtKB-KW"/>
</dbReference>
<evidence type="ECO:0000256" key="4">
    <source>
        <dbReference type="ARBA" id="ARBA00023157"/>
    </source>
</evidence>
<evidence type="ECO:0000256" key="1">
    <source>
        <dbReference type="ARBA" id="ARBA00004196"/>
    </source>
</evidence>
<evidence type="ECO:0000259" key="7">
    <source>
        <dbReference type="PROSITE" id="PS51352"/>
    </source>
</evidence>
<keyword evidence="9" id="KW-1185">Reference proteome</keyword>
<dbReference type="AlphaFoldDB" id="A0A930V034"/>
<organism evidence="8 9">
    <name type="scientific">Nocardioides acrostichi</name>
    <dbReference type="NCBI Taxonomy" id="2784339"/>
    <lineage>
        <taxon>Bacteria</taxon>
        <taxon>Bacillati</taxon>
        <taxon>Actinomycetota</taxon>
        <taxon>Actinomycetes</taxon>
        <taxon>Propionibacteriales</taxon>
        <taxon>Nocardioidaceae</taxon>
        <taxon>Nocardioides</taxon>
    </lineage>
</organism>
<dbReference type="GO" id="GO:0016491">
    <property type="term" value="F:oxidoreductase activity"/>
    <property type="evidence" value="ECO:0007669"/>
    <property type="project" value="InterPro"/>
</dbReference>
<dbReference type="PROSITE" id="PS51352">
    <property type="entry name" value="THIOREDOXIN_2"/>
    <property type="match status" value="1"/>
</dbReference>
<reference evidence="8" key="1">
    <citation type="submission" date="2020-11" db="EMBL/GenBank/DDBJ databases">
        <title>Nocardioides sp. CBS4Y-1, whole genome shotgun sequence.</title>
        <authorList>
            <person name="Tuo L."/>
        </authorList>
    </citation>
    <scope>NUCLEOTIDE SEQUENCE</scope>
    <source>
        <strain evidence="8">CBS4Y-1</strain>
    </source>
</reference>
<comment type="caution">
    <text evidence="8">The sequence shown here is derived from an EMBL/GenBank/DDBJ whole genome shotgun (WGS) entry which is preliminary data.</text>
</comment>
<keyword evidence="5" id="KW-0676">Redox-active center</keyword>
<dbReference type="PROSITE" id="PS00194">
    <property type="entry name" value="THIOREDOXIN_1"/>
    <property type="match status" value="1"/>
</dbReference>
<dbReference type="InterPro" id="IPR013766">
    <property type="entry name" value="Thioredoxin_domain"/>
</dbReference>
<dbReference type="PANTHER" id="PTHR42852:SF6">
    <property type="entry name" value="THIOL:DISULFIDE INTERCHANGE PROTEIN DSBE"/>
    <property type="match status" value="1"/>
</dbReference>
<keyword evidence="4" id="KW-1015">Disulfide bond</keyword>
<dbReference type="InterPro" id="IPR050553">
    <property type="entry name" value="Thioredoxin_ResA/DsbE_sf"/>
</dbReference>
<dbReference type="EMBL" id="JADIVZ010000010">
    <property type="protein sequence ID" value="MBF4163226.1"/>
    <property type="molecule type" value="Genomic_DNA"/>
</dbReference>
<evidence type="ECO:0000256" key="5">
    <source>
        <dbReference type="ARBA" id="ARBA00023284"/>
    </source>
</evidence>